<organism evidence="1 2">
    <name type="scientific">Candidatus Faecalibacterium intestinavium</name>
    <dbReference type="NCBI Taxonomy" id="2838580"/>
    <lineage>
        <taxon>Bacteria</taxon>
        <taxon>Bacillati</taxon>
        <taxon>Bacillota</taxon>
        <taxon>Clostridia</taxon>
        <taxon>Eubacteriales</taxon>
        <taxon>Oscillospiraceae</taxon>
        <taxon>Faecalibacterium</taxon>
    </lineage>
</organism>
<reference evidence="1" key="2">
    <citation type="submission" date="2021-04" db="EMBL/GenBank/DDBJ databases">
        <authorList>
            <person name="Gilroy R."/>
        </authorList>
    </citation>
    <scope>NUCLEOTIDE SEQUENCE</scope>
    <source>
        <strain evidence="1">742</strain>
    </source>
</reference>
<comment type="caution">
    <text evidence="1">The sequence shown here is derived from an EMBL/GenBank/DDBJ whole genome shotgun (WGS) entry which is preliminary data.</text>
</comment>
<evidence type="ECO:0000313" key="2">
    <source>
        <dbReference type="Proteomes" id="UP000824178"/>
    </source>
</evidence>
<dbReference type="AlphaFoldDB" id="A0A9E2NR54"/>
<dbReference type="Proteomes" id="UP000824178">
    <property type="component" value="Unassembled WGS sequence"/>
</dbReference>
<gene>
    <name evidence="1" type="ORF">H9864_08040</name>
</gene>
<name>A0A9E2NR54_9FIRM</name>
<protein>
    <submittedName>
        <fullName evidence="1">Uncharacterized protein</fullName>
    </submittedName>
</protein>
<accession>A0A9E2NR54</accession>
<proteinExistence type="predicted"/>
<dbReference type="EMBL" id="JAHLFH010000169">
    <property type="protein sequence ID" value="MBU3820298.1"/>
    <property type="molecule type" value="Genomic_DNA"/>
</dbReference>
<evidence type="ECO:0000313" key="1">
    <source>
        <dbReference type="EMBL" id="MBU3820298.1"/>
    </source>
</evidence>
<feature type="non-terminal residue" evidence="1">
    <location>
        <position position="72"/>
    </location>
</feature>
<sequence>MGTICMPAVAQARRLSAEEFCRLVRREASSIYCPRSEVLRMLALGEAWGTLDPEGEAEGAVLVLPLGADLRA</sequence>
<reference evidence="1" key="1">
    <citation type="journal article" date="2021" name="PeerJ">
        <title>Extensive microbial diversity within the chicken gut microbiome revealed by metagenomics and culture.</title>
        <authorList>
            <person name="Gilroy R."/>
            <person name="Ravi A."/>
            <person name="Getino M."/>
            <person name="Pursley I."/>
            <person name="Horton D.L."/>
            <person name="Alikhan N.F."/>
            <person name="Baker D."/>
            <person name="Gharbi K."/>
            <person name="Hall N."/>
            <person name="Watson M."/>
            <person name="Adriaenssens E.M."/>
            <person name="Foster-Nyarko E."/>
            <person name="Jarju S."/>
            <person name="Secka A."/>
            <person name="Antonio M."/>
            <person name="Oren A."/>
            <person name="Chaudhuri R.R."/>
            <person name="La Ragione R."/>
            <person name="Hildebrand F."/>
            <person name="Pallen M.J."/>
        </authorList>
    </citation>
    <scope>NUCLEOTIDE SEQUENCE</scope>
    <source>
        <strain evidence="1">742</strain>
    </source>
</reference>